<feature type="domain" description="DHHA1" evidence="2">
    <location>
        <begin position="218"/>
        <end position="316"/>
    </location>
</feature>
<evidence type="ECO:0000259" key="1">
    <source>
        <dbReference type="Pfam" id="PF01368"/>
    </source>
</evidence>
<dbReference type="Gene3D" id="3.10.310.30">
    <property type="match status" value="1"/>
</dbReference>
<dbReference type="InterPro" id="IPR038763">
    <property type="entry name" value="DHH_sf"/>
</dbReference>
<dbReference type="Pfam" id="PF01368">
    <property type="entry name" value="DHH"/>
    <property type="match status" value="1"/>
</dbReference>
<name>A0AA45C4S7_9BACT</name>
<dbReference type="EMBL" id="QGGI01000026">
    <property type="protein sequence ID" value="PWJ87144.1"/>
    <property type="molecule type" value="Genomic_DNA"/>
</dbReference>
<evidence type="ECO:0000259" key="2">
    <source>
        <dbReference type="Pfam" id="PF02272"/>
    </source>
</evidence>
<reference evidence="3 4" key="1">
    <citation type="submission" date="2018-05" db="EMBL/GenBank/DDBJ databases">
        <title>Genomic Encyclopedia of Type Strains, Phase IV (KMG-IV): sequencing the most valuable type-strain genomes for metagenomic binning, comparative biology and taxonomic classification.</title>
        <authorList>
            <person name="Goeker M."/>
        </authorList>
    </citation>
    <scope>NUCLEOTIDE SEQUENCE [LARGE SCALE GENOMIC DNA]</scope>
    <source>
        <strain evidence="3 4">DSM 24906</strain>
    </source>
</reference>
<evidence type="ECO:0000313" key="4">
    <source>
        <dbReference type="Proteomes" id="UP000245921"/>
    </source>
</evidence>
<feature type="domain" description="DDH" evidence="1">
    <location>
        <begin position="15"/>
        <end position="156"/>
    </location>
</feature>
<dbReference type="InterPro" id="IPR051319">
    <property type="entry name" value="Oligoribo/pAp-PDE_c-di-AMP_PDE"/>
</dbReference>
<sequence>MIKEIINEIKNADTILVAGHIMPDGDDLSSVTSMVMGLEKIGKKVVGVIDDEIPEYLSGFEAINKCVRDFDCAKNNPADLIIIVDASSPDRVGRVQDLFEYKRVIVIDHHATNLNYGNINWVVPESASAAQLVLEVLKELNVEYDEELATINLLGIATDTGFFKYSNTNSKVFTDAAYLVDKGANLNKITNQILENKPIEHIKLMKDVLEEMRFEFDNKLAYSTVSLEMLNKYGIEQKDTPPFVGDLRSLRGVEVAIMYNQAKDNEYHISMRSKSWFDVSEVAVHFGGGGHKKAAGFSYKTDNIEELMKKVSNFIGEKL</sequence>
<organism evidence="3 4">
    <name type="scientific">Oceanotoga teriensis</name>
    <dbReference type="NCBI Taxonomy" id="515440"/>
    <lineage>
        <taxon>Bacteria</taxon>
        <taxon>Thermotogati</taxon>
        <taxon>Thermotogota</taxon>
        <taxon>Thermotogae</taxon>
        <taxon>Petrotogales</taxon>
        <taxon>Petrotogaceae</taxon>
        <taxon>Oceanotoga</taxon>
    </lineage>
</organism>
<gene>
    <name evidence="3" type="ORF">C7380_12626</name>
</gene>
<dbReference type="PANTHER" id="PTHR47618:SF1">
    <property type="entry name" value="BIFUNCTIONAL OLIGORIBONUCLEASE AND PAP PHOSPHATASE NRNA"/>
    <property type="match status" value="1"/>
</dbReference>
<dbReference type="GO" id="GO:0003676">
    <property type="term" value="F:nucleic acid binding"/>
    <property type="evidence" value="ECO:0007669"/>
    <property type="project" value="InterPro"/>
</dbReference>
<dbReference type="Proteomes" id="UP000245921">
    <property type="component" value="Unassembled WGS sequence"/>
</dbReference>
<dbReference type="Gene3D" id="3.90.1640.10">
    <property type="entry name" value="inorganic pyrophosphatase (n-terminal core)"/>
    <property type="match status" value="1"/>
</dbReference>
<dbReference type="RefSeq" id="WP_240597620.1">
    <property type="nucleotide sequence ID" value="NZ_QGGI01000026.1"/>
</dbReference>
<dbReference type="InterPro" id="IPR001667">
    <property type="entry name" value="DDH_dom"/>
</dbReference>
<accession>A0AA45C4S7</accession>
<proteinExistence type="predicted"/>
<comment type="caution">
    <text evidence="3">The sequence shown here is derived from an EMBL/GenBank/DDBJ whole genome shotgun (WGS) entry which is preliminary data.</text>
</comment>
<dbReference type="Pfam" id="PF02272">
    <property type="entry name" value="DHHA1"/>
    <property type="match status" value="1"/>
</dbReference>
<dbReference type="SUPFAM" id="SSF64182">
    <property type="entry name" value="DHH phosphoesterases"/>
    <property type="match status" value="1"/>
</dbReference>
<evidence type="ECO:0000313" key="3">
    <source>
        <dbReference type="EMBL" id="PWJ87144.1"/>
    </source>
</evidence>
<dbReference type="AlphaFoldDB" id="A0AA45C4S7"/>
<keyword evidence="4" id="KW-1185">Reference proteome</keyword>
<dbReference type="InterPro" id="IPR003156">
    <property type="entry name" value="DHHA1_dom"/>
</dbReference>
<protein>
    <submittedName>
        <fullName evidence="3">Phosphoesterase RecJ-like protein</fullName>
    </submittedName>
</protein>
<dbReference type="PANTHER" id="PTHR47618">
    <property type="entry name" value="BIFUNCTIONAL OLIGORIBONUCLEASE AND PAP PHOSPHATASE NRNA"/>
    <property type="match status" value="1"/>
</dbReference>